<dbReference type="Proteomes" id="UP000326061">
    <property type="component" value="Chromosome"/>
</dbReference>
<evidence type="ECO:0000313" key="2">
    <source>
        <dbReference type="Proteomes" id="UP000326061"/>
    </source>
</evidence>
<dbReference type="RefSeq" id="WP_152298496.1">
    <property type="nucleotide sequence ID" value="NZ_CP041166.1"/>
</dbReference>
<accession>A0AAJ4A290</accession>
<dbReference type="SUPFAM" id="SSF140663">
    <property type="entry name" value="TTHA0068-like"/>
    <property type="match status" value="1"/>
</dbReference>
<reference evidence="2" key="1">
    <citation type="submission" date="2019-06" db="EMBL/GenBank/DDBJ databases">
        <title>Sulfurimonas gotlandica sp. nov., a chemoautotrophic and psychrotolerant epsilonproteobacterium isolated from a pelagic redoxcline, and an emended description of the genus Sulfurimonas.</title>
        <authorList>
            <person name="Wang S."/>
            <person name="Jiang L."/>
            <person name="Shao Z."/>
        </authorList>
    </citation>
    <scope>NUCLEOTIDE SEQUENCE [LARGE SCALE GENOMIC DNA]</scope>
    <source>
        <strain evidence="2">1-1N</strain>
    </source>
</reference>
<evidence type="ECO:0000313" key="1">
    <source>
        <dbReference type="EMBL" id="QFR42425.1"/>
    </source>
</evidence>
<protein>
    <submittedName>
        <fullName evidence="1">DUF309 domain-containing protein</fullName>
    </submittedName>
</protein>
<dbReference type="EMBL" id="CP041166">
    <property type="protein sequence ID" value="QFR42425.1"/>
    <property type="molecule type" value="Genomic_DNA"/>
</dbReference>
<dbReference type="Gene3D" id="1.10.3450.10">
    <property type="entry name" value="TTHA0068-like"/>
    <property type="match status" value="1"/>
</dbReference>
<dbReference type="InterPro" id="IPR005500">
    <property type="entry name" value="DUF309"/>
</dbReference>
<gene>
    <name evidence="1" type="ORF">FJR47_00225</name>
</gene>
<sequence>MSRHKKQLESFIKNLRSENFYNAHEDLEVLWFERRFEDSDEVRLLKGFINASVCFELHKKNRIEASKKVWNNYLKYRDLIEHINSPYVEKYRLIIDEIEKIKKSFIK</sequence>
<keyword evidence="2" id="KW-1185">Reference proteome</keyword>
<dbReference type="KEGG" id="suln:FJR47_00225"/>
<dbReference type="InterPro" id="IPR023203">
    <property type="entry name" value="TTHA0068_sf"/>
</dbReference>
<dbReference type="Pfam" id="PF03745">
    <property type="entry name" value="DUF309"/>
    <property type="match status" value="1"/>
</dbReference>
<organism evidence="1 2">
    <name type="scientific">Sulfurimonas xiamenensis</name>
    <dbReference type="NCBI Taxonomy" id="2590021"/>
    <lineage>
        <taxon>Bacteria</taxon>
        <taxon>Pseudomonadati</taxon>
        <taxon>Campylobacterota</taxon>
        <taxon>Epsilonproteobacteria</taxon>
        <taxon>Campylobacterales</taxon>
        <taxon>Sulfurimonadaceae</taxon>
        <taxon>Sulfurimonas</taxon>
    </lineage>
</organism>
<dbReference type="AlphaFoldDB" id="A0AAJ4A290"/>
<name>A0AAJ4A290_9BACT</name>
<proteinExistence type="predicted"/>